<proteinExistence type="inferred from homology"/>
<dbReference type="OrthoDB" id="5873741at2759"/>
<protein>
    <submittedName>
        <fullName evidence="3">(pine wood nematode) hypothetical protein</fullName>
    </submittedName>
    <submittedName>
        <fullName evidence="6">Peptidase_M13 domain-containing protein</fullName>
    </submittedName>
</protein>
<dbReference type="eggNOG" id="KOG3624">
    <property type="taxonomic scope" value="Eukaryota"/>
</dbReference>
<evidence type="ECO:0000313" key="4">
    <source>
        <dbReference type="Proteomes" id="UP000095284"/>
    </source>
</evidence>
<dbReference type="InterPro" id="IPR024079">
    <property type="entry name" value="MetalloPept_cat_dom_sf"/>
</dbReference>
<evidence type="ECO:0000256" key="1">
    <source>
        <dbReference type="ARBA" id="ARBA00007357"/>
    </source>
</evidence>
<dbReference type="SUPFAM" id="SSF55486">
    <property type="entry name" value="Metalloproteases ('zincins'), catalytic domain"/>
    <property type="match status" value="1"/>
</dbReference>
<dbReference type="InterPro" id="IPR018497">
    <property type="entry name" value="Peptidase_M13_C"/>
</dbReference>
<dbReference type="Pfam" id="PF01431">
    <property type="entry name" value="Peptidase_M13"/>
    <property type="match status" value="1"/>
</dbReference>
<reference evidence="6" key="1">
    <citation type="submission" date="2016-11" db="UniProtKB">
        <authorList>
            <consortium name="WormBaseParasite"/>
        </authorList>
    </citation>
    <scope>IDENTIFICATION</scope>
</reference>
<feature type="domain" description="Peptidase M13 C-terminal" evidence="2">
    <location>
        <begin position="2"/>
        <end position="93"/>
    </location>
</feature>
<dbReference type="GO" id="GO:0005886">
    <property type="term" value="C:plasma membrane"/>
    <property type="evidence" value="ECO:0007669"/>
    <property type="project" value="TreeGrafter"/>
</dbReference>
<sequence length="104" mass="12156">MRLAYASYRKYLSARPNERLADRVLGAFTNDQLFFINWAQLTINFPAWETFYPSYNTHHPAELRIRLTAANFPAFANAFRCKLNSTMNPIERCPIFKSDNETDT</sequence>
<dbReference type="PANTHER" id="PTHR11733:SF167">
    <property type="entry name" value="FI17812P1-RELATED"/>
    <property type="match status" value="1"/>
</dbReference>
<dbReference type="PROSITE" id="PS51885">
    <property type="entry name" value="NEPRILYSIN"/>
    <property type="match status" value="1"/>
</dbReference>
<dbReference type="WBParaSite" id="BXY_0536200.1">
    <property type="protein sequence ID" value="BXY_0536200.1"/>
    <property type="gene ID" value="BXY_0536200"/>
</dbReference>
<dbReference type="PANTHER" id="PTHR11733">
    <property type="entry name" value="ZINC METALLOPROTEASE FAMILY M13 NEPRILYSIN-RELATED"/>
    <property type="match status" value="1"/>
</dbReference>
<dbReference type="GO" id="GO:0004222">
    <property type="term" value="F:metalloendopeptidase activity"/>
    <property type="evidence" value="ECO:0007669"/>
    <property type="project" value="InterPro"/>
</dbReference>
<dbReference type="EMBL" id="CAJFDI010000005">
    <property type="protein sequence ID" value="CAD5230506.1"/>
    <property type="molecule type" value="Genomic_DNA"/>
</dbReference>
<dbReference type="Proteomes" id="UP000582659">
    <property type="component" value="Unassembled WGS sequence"/>
</dbReference>
<dbReference type="Gene3D" id="3.40.390.10">
    <property type="entry name" value="Collagenase (Catalytic Domain)"/>
    <property type="match status" value="1"/>
</dbReference>
<accession>A0A1I7RX98</accession>
<organism evidence="4 6">
    <name type="scientific">Bursaphelenchus xylophilus</name>
    <name type="common">Pinewood nematode worm</name>
    <name type="synonym">Aphelenchoides xylophilus</name>
    <dbReference type="NCBI Taxonomy" id="6326"/>
    <lineage>
        <taxon>Eukaryota</taxon>
        <taxon>Metazoa</taxon>
        <taxon>Ecdysozoa</taxon>
        <taxon>Nematoda</taxon>
        <taxon>Chromadorea</taxon>
        <taxon>Rhabditida</taxon>
        <taxon>Tylenchina</taxon>
        <taxon>Tylenchomorpha</taxon>
        <taxon>Aphelenchoidea</taxon>
        <taxon>Aphelenchoididae</taxon>
        <taxon>Bursaphelenchus</taxon>
    </lineage>
</organism>
<evidence type="ECO:0000259" key="2">
    <source>
        <dbReference type="Pfam" id="PF01431"/>
    </source>
</evidence>
<dbReference type="SMR" id="A0A1I7RX98"/>
<evidence type="ECO:0000313" key="5">
    <source>
        <dbReference type="Proteomes" id="UP000659654"/>
    </source>
</evidence>
<dbReference type="Proteomes" id="UP000659654">
    <property type="component" value="Unassembled WGS sequence"/>
</dbReference>
<dbReference type="Proteomes" id="UP000095284">
    <property type="component" value="Unplaced"/>
</dbReference>
<comment type="similarity">
    <text evidence="1">Belongs to the peptidase M13 family.</text>
</comment>
<dbReference type="InterPro" id="IPR000718">
    <property type="entry name" value="Peptidase_M13"/>
</dbReference>
<gene>
    <name evidence="3" type="ORF">BXYJ_LOCUS11021</name>
</gene>
<dbReference type="GO" id="GO:0016485">
    <property type="term" value="P:protein processing"/>
    <property type="evidence" value="ECO:0007669"/>
    <property type="project" value="TreeGrafter"/>
</dbReference>
<evidence type="ECO:0000313" key="3">
    <source>
        <dbReference type="EMBL" id="CAD5230506.1"/>
    </source>
</evidence>
<dbReference type="EMBL" id="CAJFCV020000005">
    <property type="protein sequence ID" value="CAG9121462.1"/>
    <property type="molecule type" value="Genomic_DNA"/>
</dbReference>
<reference evidence="3" key="2">
    <citation type="submission" date="2020-09" db="EMBL/GenBank/DDBJ databases">
        <authorList>
            <person name="Kikuchi T."/>
        </authorList>
    </citation>
    <scope>NUCLEOTIDE SEQUENCE</scope>
    <source>
        <strain evidence="3">Ka4C1</strain>
    </source>
</reference>
<name>A0A1I7RX98_BURXY</name>
<keyword evidence="5" id="KW-1185">Reference proteome</keyword>
<dbReference type="AlphaFoldDB" id="A0A1I7RX98"/>
<evidence type="ECO:0000313" key="6">
    <source>
        <dbReference type="WBParaSite" id="BXY_0536200.1"/>
    </source>
</evidence>